<evidence type="ECO:0000256" key="12">
    <source>
        <dbReference type="ARBA" id="ARBA00022980"/>
    </source>
</evidence>
<organism evidence="17 18">
    <name type="scientific">Rangifer tarandus platyrhynchus</name>
    <name type="common">Svalbard reindeer</name>
    <dbReference type="NCBI Taxonomy" id="3082113"/>
    <lineage>
        <taxon>Eukaryota</taxon>
        <taxon>Metazoa</taxon>
        <taxon>Chordata</taxon>
        <taxon>Craniata</taxon>
        <taxon>Vertebrata</taxon>
        <taxon>Euteleostomi</taxon>
        <taxon>Mammalia</taxon>
        <taxon>Eutheria</taxon>
        <taxon>Laurasiatheria</taxon>
        <taxon>Artiodactyla</taxon>
        <taxon>Ruminantia</taxon>
        <taxon>Pecora</taxon>
        <taxon>Cervidae</taxon>
        <taxon>Odocoileinae</taxon>
        <taxon>Rangifer</taxon>
    </lineage>
</organism>
<comment type="similarity">
    <text evidence="4">Belongs to the small GTPase superfamily. SAR1 family.</text>
</comment>
<reference evidence="17" key="1">
    <citation type="submission" date="2023-04" db="EMBL/GenBank/DDBJ databases">
        <authorList>
            <consortium name="ELIXIR-Norway"/>
        </authorList>
    </citation>
    <scope>NUCLEOTIDE SEQUENCE [LARGE SCALE GENOMIC DNA]</scope>
</reference>
<evidence type="ECO:0000256" key="2">
    <source>
        <dbReference type="ARBA" id="ARBA00004555"/>
    </source>
</evidence>
<evidence type="ECO:0000256" key="8">
    <source>
        <dbReference type="ARBA" id="ARBA00022741"/>
    </source>
</evidence>
<keyword evidence="18" id="KW-1185">Reference proteome</keyword>
<evidence type="ECO:0000256" key="16">
    <source>
        <dbReference type="ARBA" id="ARBA00047660"/>
    </source>
</evidence>
<protein>
    <recommendedName>
        <fullName evidence="6">small monomeric GTPase</fullName>
        <ecNumber evidence="6">3.6.5.2</ecNumber>
    </recommendedName>
</protein>
<comment type="similarity">
    <text evidence="5">Belongs to the eukaryotic ribosomal protein eS17 family.</text>
</comment>
<evidence type="ECO:0000256" key="9">
    <source>
        <dbReference type="ARBA" id="ARBA00022824"/>
    </source>
</evidence>
<evidence type="ECO:0000256" key="7">
    <source>
        <dbReference type="ARBA" id="ARBA00022448"/>
    </source>
</evidence>
<keyword evidence="12" id="KW-0689">Ribosomal protein</keyword>
<evidence type="ECO:0000256" key="5">
    <source>
        <dbReference type="ARBA" id="ARBA00010444"/>
    </source>
</evidence>
<dbReference type="PROSITE" id="PS51422">
    <property type="entry name" value="SAR1"/>
    <property type="match status" value="1"/>
</dbReference>
<gene>
    <name evidence="17" type="ORF">MRATA1EN1_LOCUS1706</name>
</gene>
<dbReference type="InterPro" id="IPR006689">
    <property type="entry name" value="Small_GTPase_ARF/SAR"/>
</dbReference>
<evidence type="ECO:0000256" key="1">
    <source>
        <dbReference type="ARBA" id="ARBA00004240"/>
    </source>
</evidence>
<keyword evidence="10" id="KW-0931">ER-Golgi transport</keyword>
<dbReference type="Gene3D" id="3.40.50.300">
    <property type="entry name" value="P-loop containing nucleotide triphosphate hydrolases"/>
    <property type="match status" value="1"/>
</dbReference>
<keyword evidence="9" id="KW-0256">Endoplasmic reticulum</keyword>
<dbReference type="SUPFAM" id="SSF116820">
    <property type="entry name" value="Rps17e-like"/>
    <property type="match status" value="1"/>
</dbReference>
<keyword evidence="13" id="KW-0333">Golgi apparatus</keyword>
<dbReference type="InterPro" id="IPR006687">
    <property type="entry name" value="Small_GTPase_SAR1"/>
</dbReference>
<evidence type="ECO:0000256" key="3">
    <source>
        <dbReference type="ARBA" id="ARBA00004656"/>
    </source>
</evidence>
<dbReference type="Pfam" id="PF00833">
    <property type="entry name" value="Ribosomal_S17e"/>
    <property type="match status" value="1"/>
</dbReference>
<keyword evidence="11" id="KW-0653">Protein transport</keyword>
<comment type="subcellular location">
    <subcellularLocation>
        <location evidence="1">Endoplasmic reticulum</location>
    </subcellularLocation>
    <subcellularLocation>
        <location evidence="2">Golgi apparatus</location>
    </subcellularLocation>
    <subcellularLocation>
        <location evidence="3">Lysosome membrane</location>
    </subcellularLocation>
</comment>
<evidence type="ECO:0000256" key="14">
    <source>
        <dbReference type="ARBA" id="ARBA00023134"/>
    </source>
</evidence>
<keyword evidence="14" id="KW-0342">GTP-binding</keyword>
<evidence type="ECO:0000313" key="17">
    <source>
        <dbReference type="EMBL" id="CAI9152744.1"/>
    </source>
</evidence>
<evidence type="ECO:0000256" key="11">
    <source>
        <dbReference type="ARBA" id="ARBA00022927"/>
    </source>
</evidence>
<sequence length="194" mass="22327">MRKTTLLLMLKDDRHGHMSPMLHPPSKELTTAGMTSVPFNVGDYVQAQRVWKNYLPAINSVTFLVDCADHERLLESKEELNLLMTAETISNASILILGNKINRPEAIDEERTRQQVPHLHQKAARVFEQYHRRLGSDFNTNKRVCAETTVIPSKKLHNKMAGYIPHLMERIQRGPVRGIAIKLQEKERQRQSRA</sequence>
<dbReference type="InterPro" id="IPR036401">
    <property type="entry name" value="Ribosomal_eS17_sf"/>
</dbReference>
<dbReference type="SUPFAM" id="SSF52540">
    <property type="entry name" value="P-loop containing nucleoside triphosphate hydrolases"/>
    <property type="match status" value="1"/>
</dbReference>
<dbReference type="Proteomes" id="UP001176941">
    <property type="component" value="Chromosome 10"/>
</dbReference>
<name>A0ABN8XYT2_RANTA</name>
<keyword evidence="15" id="KW-0687">Ribonucleoprotein</keyword>
<comment type="catalytic activity">
    <reaction evidence="16">
        <text>GTP + H2O = GDP + phosphate + H(+)</text>
        <dbReference type="Rhea" id="RHEA:19669"/>
        <dbReference type="ChEBI" id="CHEBI:15377"/>
        <dbReference type="ChEBI" id="CHEBI:15378"/>
        <dbReference type="ChEBI" id="CHEBI:37565"/>
        <dbReference type="ChEBI" id="CHEBI:43474"/>
        <dbReference type="ChEBI" id="CHEBI:58189"/>
        <dbReference type="EC" id="3.6.5.2"/>
    </reaction>
    <physiologicalReaction direction="left-to-right" evidence="16">
        <dbReference type="Rhea" id="RHEA:19670"/>
    </physiologicalReaction>
</comment>
<evidence type="ECO:0000256" key="10">
    <source>
        <dbReference type="ARBA" id="ARBA00022892"/>
    </source>
</evidence>
<dbReference type="InterPro" id="IPR001210">
    <property type="entry name" value="Ribosomal_eS17"/>
</dbReference>
<dbReference type="EC" id="3.6.5.2" evidence="6"/>
<evidence type="ECO:0000256" key="6">
    <source>
        <dbReference type="ARBA" id="ARBA00011984"/>
    </source>
</evidence>
<dbReference type="PRINTS" id="PR00328">
    <property type="entry name" value="SAR1GTPBP"/>
</dbReference>
<dbReference type="EMBL" id="OX459946">
    <property type="protein sequence ID" value="CAI9152744.1"/>
    <property type="molecule type" value="Genomic_DNA"/>
</dbReference>
<evidence type="ECO:0000256" key="13">
    <source>
        <dbReference type="ARBA" id="ARBA00023034"/>
    </source>
</evidence>
<dbReference type="Gene3D" id="1.10.60.20">
    <property type="entry name" value="Ribosomal protein S17e-like"/>
    <property type="match status" value="1"/>
</dbReference>
<keyword evidence="8" id="KW-0547">Nucleotide-binding</keyword>
<dbReference type="PANTHER" id="PTHR45684">
    <property type="entry name" value="RE74312P"/>
    <property type="match status" value="1"/>
</dbReference>
<accession>A0ABN8XYT2</accession>
<keyword evidence="7" id="KW-0813">Transport</keyword>
<evidence type="ECO:0000256" key="15">
    <source>
        <dbReference type="ARBA" id="ARBA00023274"/>
    </source>
</evidence>
<evidence type="ECO:0000313" key="18">
    <source>
        <dbReference type="Proteomes" id="UP001176941"/>
    </source>
</evidence>
<dbReference type="SMART" id="SM00178">
    <property type="entry name" value="SAR"/>
    <property type="match status" value="1"/>
</dbReference>
<dbReference type="Pfam" id="PF00025">
    <property type="entry name" value="Arf"/>
    <property type="match status" value="1"/>
</dbReference>
<proteinExistence type="inferred from homology"/>
<dbReference type="InterPro" id="IPR027417">
    <property type="entry name" value="P-loop_NTPase"/>
</dbReference>
<evidence type="ECO:0000256" key="4">
    <source>
        <dbReference type="ARBA" id="ARBA00007507"/>
    </source>
</evidence>